<name>A0A0A9DVP9_ARUDO</name>
<dbReference type="EMBL" id="GBRH01206004">
    <property type="protein sequence ID" value="JAD91891.1"/>
    <property type="molecule type" value="Transcribed_RNA"/>
</dbReference>
<protein>
    <submittedName>
        <fullName evidence="1">Uncharacterized protein</fullName>
    </submittedName>
</protein>
<reference evidence="1" key="2">
    <citation type="journal article" date="2015" name="Data Brief">
        <title>Shoot transcriptome of the giant reed, Arundo donax.</title>
        <authorList>
            <person name="Barrero R.A."/>
            <person name="Guerrero F.D."/>
            <person name="Moolhuijzen P."/>
            <person name="Goolsby J.A."/>
            <person name="Tidwell J."/>
            <person name="Bellgard S.E."/>
            <person name="Bellgard M.I."/>
        </authorList>
    </citation>
    <scope>NUCLEOTIDE SEQUENCE</scope>
    <source>
        <tissue evidence="1">Shoot tissue taken approximately 20 cm above the soil surface</tissue>
    </source>
</reference>
<evidence type="ECO:0000313" key="1">
    <source>
        <dbReference type="EMBL" id="JAD91891.1"/>
    </source>
</evidence>
<accession>A0A0A9DVP9</accession>
<sequence length="37" mass="4478">MNNSETELLSVKRGLQMKRFSPRMLAWWPGWLLIKYP</sequence>
<reference evidence="1" key="1">
    <citation type="submission" date="2014-09" db="EMBL/GenBank/DDBJ databases">
        <authorList>
            <person name="Magalhaes I.L.F."/>
            <person name="Oliveira U."/>
            <person name="Santos F.R."/>
            <person name="Vidigal T.H.D.A."/>
            <person name="Brescovit A.D."/>
            <person name="Santos A.J."/>
        </authorList>
    </citation>
    <scope>NUCLEOTIDE SEQUENCE</scope>
    <source>
        <tissue evidence="1">Shoot tissue taken approximately 20 cm above the soil surface</tissue>
    </source>
</reference>
<dbReference type="AlphaFoldDB" id="A0A0A9DVP9"/>
<organism evidence="1">
    <name type="scientific">Arundo donax</name>
    <name type="common">Giant reed</name>
    <name type="synonym">Donax arundinaceus</name>
    <dbReference type="NCBI Taxonomy" id="35708"/>
    <lineage>
        <taxon>Eukaryota</taxon>
        <taxon>Viridiplantae</taxon>
        <taxon>Streptophyta</taxon>
        <taxon>Embryophyta</taxon>
        <taxon>Tracheophyta</taxon>
        <taxon>Spermatophyta</taxon>
        <taxon>Magnoliopsida</taxon>
        <taxon>Liliopsida</taxon>
        <taxon>Poales</taxon>
        <taxon>Poaceae</taxon>
        <taxon>PACMAD clade</taxon>
        <taxon>Arundinoideae</taxon>
        <taxon>Arundineae</taxon>
        <taxon>Arundo</taxon>
    </lineage>
</organism>
<proteinExistence type="predicted"/>